<dbReference type="Gene3D" id="1.10.10.10">
    <property type="entry name" value="Winged helix-like DNA-binding domain superfamily/Winged helix DNA-binding domain"/>
    <property type="match status" value="1"/>
</dbReference>
<evidence type="ECO:0000256" key="3">
    <source>
        <dbReference type="ARBA" id="ARBA00023163"/>
    </source>
</evidence>
<dbReference type="Pfam" id="PF07729">
    <property type="entry name" value="FCD"/>
    <property type="match status" value="1"/>
</dbReference>
<protein>
    <submittedName>
        <fullName evidence="5">GntR domain protein</fullName>
    </submittedName>
</protein>
<feature type="domain" description="HTH gntR-type" evidence="4">
    <location>
        <begin position="28"/>
        <end position="96"/>
    </location>
</feature>
<dbReference type="GO" id="GO:0003677">
    <property type="term" value="F:DNA binding"/>
    <property type="evidence" value="ECO:0007669"/>
    <property type="project" value="UniProtKB-KW"/>
</dbReference>
<evidence type="ECO:0000256" key="1">
    <source>
        <dbReference type="ARBA" id="ARBA00023015"/>
    </source>
</evidence>
<dbReference type="SMART" id="SM00345">
    <property type="entry name" value="HTH_GNTR"/>
    <property type="match status" value="1"/>
</dbReference>
<evidence type="ECO:0000256" key="2">
    <source>
        <dbReference type="ARBA" id="ARBA00023125"/>
    </source>
</evidence>
<sequence>MTLVPVVCRQAWENDVPVGKSDLTMRRRSLAEMVVGDLTDKIKAGAFHAGDKLPTEPEVMSEFGVSRTVVREAISRMQAAGLVETRHGIGTFVLPPSSSATVDIGTVVTVRDVMAMLELRISLETEAAALAAIRRSDEHLERMGQAVAAFEREIAAGKLAVEADFDFHLQIARATGNRYFESVFRGLGHTTIPRTRLDTARIAAIAEPDYLTQTGREHQAIMEGIARHDAESARAAMRMHLSNSRERLRKIGD</sequence>
<dbReference type="EMBL" id="FMJD01000006">
    <property type="protein sequence ID" value="SCM75478.1"/>
    <property type="molecule type" value="Genomic_DNA"/>
</dbReference>
<dbReference type="GO" id="GO:0003700">
    <property type="term" value="F:DNA-binding transcription factor activity"/>
    <property type="evidence" value="ECO:0007669"/>
    <property type="project" value="InterPro"/>
</dbReference>
<organism evidence="5">
    <name type="scientific">uncultured Pleomorphomonas sp</name>
    <dbReference type="NCBI Taxonomy" id="442121"/>
    <lineage>
        <taxon>Bacteria</taxon>
        <taxon>Pseudomonadati</taxon>
        <taxon>Pseudomonadota</taxon>
        <taxon>Alphaproteobacteria</taxon>
        <taxon>Hyphomicrobiales</taxon>
        <taxon>Pleomorphomonadaceae</taxon>
        <taxon>Pleomorphomonas</taxon>
        <taxon>environmental samples</taxon>
    </lineage>
</organism>
<dbReference type="PANTHER" id="PTHR43537">
    <property type="entry name" value="TRANSCRIPTIONAL REGULATOR, GNTR FAMILY"/>
    <property type="match status" value="1"/>
</dbReference>
<keyword evidence="1" id="KW-0805">Transcription regulation</keyword>
<name>A0A212LDC4_9HYPH</name>
<dbReference type="SUPFAM" id="SSF46785">
    <property type="entry name" value="Winged helix' DNA-binding domain"/>
    <property type="match status" value="1"/>
</dbReference>
<dbReference type="PRINTS" id="PR00035">
    <property type="entry name" value="HTHGNTR"/>
</dbReference>
<evidence type="ECO:0000259" key="4">
    <source>
        <dbReference type="PROSITE" id="PS50949"/>
    </source>
</evidence>
<dbReference type="InterPro" id="IPR036390">
    <property type="entry name" value="WH_DNA-bd_sf"/>
</dbReference>
<keyword evidence="3" id="KW-0804">Transcription</keyword>
<dbReference type="SUPFAM" id="SSF48008">
    <property type="entry name" value="GntR ligand-binding domain-like"/>
    <property type="match status" value="1"/>
</dbReference>
<dbReference type="SMART" id="SM00895">
    <property type="entry name" value="FCD"/>
    <property type="match status" value="1"/>
</dbReference>
<accession>A0A212LDC4</accession>
<dbReference type="AlphaFoldDB" id="A0A212LDC4"/>
<dbReference type="InterPro" id="IPR011711">
    <property type="entry name" value="GntR_C"/>
</dbReference>
<keyword evidence="2" id="KW-0238">DNA-binding</keyword>
<reference evidence="5" key="1">
    <citation type="submission" date="2016-08" db="EMBL/GenBank/DDBJ databases">
        <authorList>
            <person name="Seilhamer J.J."/>
        </authorList>
    </citation>
    <scope>NUCLEOTIDE SEQUENCE</scope>
    <source>
        <strain evidence="5">86</strain>
    </source>
</reference>
<dbReference type="PROSITE" id="PS50949">
    <property type="entry name" value="HTH_GNTR"/>
    <property type="match status" value="1"/>
</dbReference>
<dbReference type="InterPro" id="IPR000524">
    <property type="entry name" value="Tscrpt_reg_HTH_GntR"/>
</dbReference>
<dbReference type="Pfam" id="PF00392">
    <property type="entry name" value="GntR"/>
    <property type="match status" value="1"/>
</dbReference>
<dbReference type="CDD" id="cd07377">
    <property type="entry name" value="WHTH_GntR"/>
    <property type="match status" value="1"/>
</dbReference>
<dbReference type="PANTHER" id="PTHR43537:SF5">
    <property type="entry name" value="UXU OPERON TRANSCRIPTIONAL REGULATOR"/>
    <property type="match status" value="1"/>
</dbReference>
<evidence type="ECO:0000313" key="5">
    <source>
        <dbReference type="EMBL" id="SCM75478.1"/>
    </source>
</evidence>
<dbReference type="InterPro" id="IPR036388">
    <property type="entry name" value="WH-like_DNA-bd_sf"/>
</dbReference>
<gene>
    <name evidence="5" type="ORF">KL86PLE_20146</name>
</gene>
<proteinExistence type="predicted"/>
<dbReference type="Gene3D" id="1.20.120.530">
    <property type="entry name" value="GntR ligand-binding domain-like"/>
    <property type="match status" value="1"/>
</dbReference>
<dbReference type="InterPro" id="IPR008920">
    <property type="entry name" value="TF_FadR/GntR_C"/>
</dbReference>